<dbReference type="PROSITE" id="PS51123">
    <property type="entry name" value="OMPA_2"/>
    <property type="match status" value="1"/>
</dbReference>
<evidence type="ECO:0000256" key="1">
    <source>
        <dbReference type="ARBA" id="ARBA00004442"/>
    </source>
</evidence>
<evidence type="ECO:0000256" key="2">
    <source>
        <dbReference type="ARBA" id="ARBA00023136"/>
    </source>
</evidence>
<dbReference type="Pfam" id="PF00691">
    <property type="entry name" value="OmpA"/>
    <property type="match status" value="1"/>
</dbReference>
<dbReference type="PANTHER" id="PTHR30329:SF21">
    <property type="entry name" value="LIPOPROTEIN YIAD-RELATED"/>
    <property type="match status" value="1"/>
</dbReference>
<accession>A0ABV8P6Y7</accession>
<dbReference type="EMBL" id="JBHSBW010000004">
    <property type="protein sequence ID" value="MFC4210012.1"/>
    <property type="molecule type" value="Genomic_DNA"/>
</dbReference>
<evidence type="ECO:0000313" key="7">
    <source>
        <dbReference type="Proteomes" id="UP001595789"/>
    </source>
</evidence>
<dbReference type="Proteomes" id="UP001595789">
    <property type="component" value="Unassembled WGS sequence"/>
</dbReference>
<keyword evidence="7" id="KW-1185">Reference proteome</keyword>
<evidence type="ECO:0000256" key="4">
    <source>
        <dbReference type="PROSITE-ProRule" id="PRU00473"/>
    </source>
</evidence>
<dbReference type="InterPro" id="IPR006664">
    <property type="entry name" value="OMP_bac"/>
</dbReference>
<comment type="caution">
    <text evidence="6">The sequence shown here is derived from an EMBL/GenBank/DDBJ whole genome shotgun (WGS) entry which is preliminary data.</text>
</comment>
<gene>
    <name evidence="6" type="ORF">ACFOWA_02385</name>
</gene>
<dbReference type="InterPro" id="IPR036737">
    <property type="entry name" value="OmpA-like_sf"/>
</dbReference>
<dbReference type="SUPFAM" id="SSF49478">
    <property type="entry name" value="Cna protein B-type domain"/>
    <property type="match status" value="1"/>
</dbReference>
<evidence type="ECO:0000259" key="5">
    <source>
        <dbReference type="PROSITE" id="PS51123"/>
    </source>
</evidence>
<evidence type="ECO:0000256" key="3">
    <source>
        <dbReference type="ARBA" id="ARBA00023237"/>
    </source>
</evidence>
<dbReference type="InterPro" id="IPR006665">
    <property type="entry name" value="OmpA-like"/>
</dbReference>
<proteinExistence type="predicted"/>
<dbReference type="CDD" id="cd07185">
    <property type="entry name" value="OmpA_C-like"/>
    <property type="match status" value="1"/>
</dbReference>
<sequence length="215" mass="24584">MQQKILVLKLEGIVYNKKTNEPIGNAHVTLNRIDGSTFRLETDNDGKFKFNLEENSDYNLIGDKINYLSDRTSLTTKNLTTSTTIKRGLFLDSIVLNKAIKLENIYYDFDKADIRPDAAVELDKLVKVLEDNPTIWIELSSHTDSRGNDQYNQRLSQSRANSAVQYIIYRGINKNRITAKGYGESQLINDCANGIKCSEAEHQLNRRTEFEITKQ</sequence>
<dbReference type="PANTHER" id="PTHR30329">
    <property type="entry name" value="STATOR ELEMENT OF FLAGELLAR MOTOR COMPLEX"/>
    <property type="match status" value="1"/>
</dbReference>
<feature type="domain" description="OmpA-like" evidence="5">
    <location>
        <begin position="95"/>
        <end position="215"/>
    </location>
</feature>
<name>A0ABV8P6Y7_9SPHI</name>
<dbReference type="Gene3D" id="2.60.40.1120">
    <property type="entry name" value="Carboxypeptidase-like, regulatory domain"/>
    <property type="match status" value="1"/>
</dbReference>
<organism evidence="6 7">
    <name type="scientific">Pedobacter lithocola</name>
    <dbReference type="NCBI Taxonomy" id="1908239"/>
    <lineage>
        <taxon>Bacteria</taxon>
        <taxon>Pseudomonadati</taxon>
        <taxon>Bacteroidota</taxon>
        <taxon>Sphingobacteriia</taxon>
        <taxon>Sphingobacteriales</taxon>
        <taxon>Sphingobacteriaceae</taxon>
        <taxon>Pedobacter</taxon>
    </lineage>
</organism>
<dbReference type="PRINTS" id="PR01021">
    <property type="entry name" value="OMPADOMAIN"/>
</dbReference>
<reference evidence="7" key="1">
    <citation type="journal article" date="2019" name="Int. J. Syst. Evol. Microbiol.">
        <title>The Global Catalogue of Microorganisms (GCM) 10K type strain sequencing project: providing services to taxonomists for standard genome sequencing and annotation.</title>
        <authorList>
            <consortium name="The Broad Institute Genomics Platform"/>
            <consortium name="The Broad Institute Genome Sequencing Center for Infectious Disease"/>
            <person name="Wu L."/>
            <person name="Ma J."/>
        </authorList>
    </citation>
    <scope>NUCLEOTIDE SEQUENCE [LARGE SCALE GENOMIC DNA]</scope>
    <source>
        <strain evidence="7">CCM 8691</strain>
    </source>
</reference>
<dbReference type="InterPro" id="IPR050330">
    <property type="entry name" value="Bact_OuterMem_StrucFunc"/>
</dbReference>
<protein>
    <submittedName>
        <fullName evidence="6">OmpA family protein</fullName>
    </submittedName>
</protein>
<dbReference type="Gene3D" id="3.30.1330.60">
    <property type="entry name" value="OmpA-like domain"/>
    <property type="match status" value="1"/>
</dbReference>
<dbReference type="RefSeq" id="WP_378981397.1">
    <property type="nucleotide sequence ID" value="NZ_JBHSBW010000004.1"/>
</dbReference>
<dbReference type="SUPFAM" id="SSF103088">
    <property type="entry name" value="OmpA-like"/>
    <property type="match status" value="1"/>
</dbReference>
<keyword evidence="2 4" id="KW-0472">Membrane</keyword>
<evidence type="ECO:0000313" key="6">
    <source>
        <dbReference type="EMBL" id="MFC4210012.1"/>
    </source>
</evidence>
<keyword evidence="3" id="KW-0998">Cell outer membrane</keyword>
<comment type="subcellular location">
    <subcellularLocation>
        <location evidence="1">Cell outer membrane</location>
    </subcellularLocation>
</comment>